<feature type="transmembrane region" description="Helical" evidence="17">
    <location>
        <begin position="76"/>
        <end position="99"/>
    </location>
</feature>
<dbReference type="InterPro" id="IPR036909">
    <property type="entry name" value="Cyt_c-like_dom_sf"/>
</dbReference>
<keyword evidence="9 17" id="KW-1133">Transmembrane helix</keyword>
<dbReference type="PANTHER" id="PTHR22888">
    <property type="entry name" value="CYTOCHROME C OXIDASE, SUBUNIT II"/>
    <property type="match status" value="1"/>
</dbReference>
<comment type="similarity">
    <text evidence="2">Belongs to the cytochrome c oxidase subunit 2 family.</text>
</comment>
<dbReference type="InterPro" id="IPR014222">
    <property type="entry name" value="Cyt_c_oxidase_su2"/>
</dbReference>
<evidence type="ECO:0000313" key="21">
    <source>
        <dbReference type="Proteomes" id="UP000549250"/>
    </source>
</evidence>
<comment type="subcellular location">
    <subcellularLocation>
        <location evidence="1">Membrane</location>
        <topology evidence="1">Multi-pass membrane protein</topology>
    </subcellularLocation>
</comment>
<evidence type="ECO:0000259" key="18">
    <source>
        <dbReference type="PROSITE" id="PS50857"/>
    </source>
</evidence>
<evidence type="ECO:0000256" key="4">
    <source>
        <dbReference type="ARBA" id="ARBA00022617"/>
    </source>
</evidence>
<dbReference type="GO" id="GO:0042773">
    <property type="term" value="P:ATP synthesis coupled electron transport"/>
    <property type="evidence" value="ECO:0007669"/>
    <property type="project" value="TreeGrafter"/>
</dbReference>
<evidence type="ECO:0000256" key="14">
    <source>
        <dbReference type="ARBA" id="ARBA00031399"/>
    </source>
</evidence>
<comment type="function">
    <text evidence="13">Subunits I and II form the functional core of the enzyme complex. Electrons originating in cytochrome c are transferred via heme a and Cu(A) to the binuclear center formed by heme a3 and Cu(B).</text>
</comment>
<evidence type="ECO:0000256" key="2">
    <source>
        <dbReference type="ARBA" id="ARBA00007866"/>
    </source>
</evidence>
<keyword evidence="5" id="KW-0679">Respiratory chain</keyword>
<dbReference type="AlphaFoldDB" id="A0A839T709"/>
<evidence type="ECO:0000256" key="17">
    <source>
        <dbReference type="SAM" id="Phobius"/>
    </source>
</evidence>
<comment type="caution">
    <text evidence="20">The sequence shown here is derived from an EMBL/GenBank/DDBJ whole genome shotgun (WGS) entry which is preliminary data.</text>
</comment>
<dbReference type="InterPro" id="IPR009056">
    <property type="entry name" value="Cyt_c-like_dom"/>
</dbReference>
<reference evidence="20 21" key="1">
    <citation type="submission" date="2020-08" db="EMBL/GenBank/DDBJ databases">
        <title>Genomic Encyclopedia of Type Strains, Phase III (KMG-III): the genomes of soil and plant-associated and newly described type strains.</title>
        <authorList>
            <person name="Whitman W."/>
        </authorList>
    </citation>
    <scope>NUCLEOTIDE SEQUENCE [LARGE SCALE GENOMIC DNA]</scope>
    <source>
        <strain evidence="20 21">CECT 4462</strain>
    </source>
</reference>
<dbReference type="GO" id="GO:0005507">
    <property type="term" value="F:copper ion binding"/>
    <property type="evidence" value="ECO:0007669"/>
    <property type="project" value="InterPro"/>
</dbReference>
<feature type="domain" description="Cytochrome oxidase subunit II copper A binding" evidence="18">
    <location>
        <begin position="109"/>
        <end position="224"/>
    </location>
</feature>
<evidence type="ECO:0000256" key="11">
    <source>
        <dbReference type="ARBA" id="ARBA00023008"/>
    </source>
</evidence>
<evidence type="ECO:0000256" key="7">
    <source>
        <dbReference type="ARBA" id="ARBA00022723"/>
    </source>
</evidence>
<keyword evidence="10 16" id="KW-0408">Iron</keyword>
<keyword evidence="7 16" id="KW-0479">Metal-binding</keyword>
<keyword evidence="12 17" id="KW-0472">Membrane</keyword>
<proteinExistence type="inferred from homology"/>
<evidence type="ECO:0000256" key="5">
    <source>
        <dbReference type="ARBA" id="ARBA00022660"/>
    </source>
</evidence>
<evidence type="ECO:0000256" key="16">
    <source>
        <dbReference type="PROSITE-ProRule" id="PRU00433"/>
    </source>
</evidence>
<dbReference type="PANTHER" id="PTHR22888:SF9">
    <property type="entry name" value="CYTOCHROME C OXIDASE SUBUNIT 2"/>
    <property type="match status" value="1"/>
</dbReference>
<gene>
    <name evidence="20" type="ORF">FHR87_002651</name>
</gene>
<evidence type="ECO:0000256" key="10">
    <source>
        <dbReference type="ARBA" id="ARBA00023004"/>
    </source>
</evidence>
<dbReference type="InterPro" id="IPR002429">
    <property type="entry name" value="CcO_II-like_C"/>
</dbReference>
<sequence>MWRSSRPAILLFPLLSGCNGPQSALQPAGIEAERVAALFWWMTGGGILIWLVVMGLFIYATHIRRHKEHSVRRTRWLILGGGIIFPTVVLAALLVYGLILMAQLRDFSGTTLKIAVSGEQWWWRVRYAREDGSMVELANEIRLPVGERVAFELSSPDVIHAFWIPSLGGKVDMIPGRTTQMILEPTKPGTYLGACAEYCGSAHALMKFDVVVMEKAAFAEWLERQAAPAKPPQDATAQQGLQAFLANGCGACHSVRGTEARGQVGPDLTHAGSRLSLGAGTLPTNAETFSRWIGHTDQLKPDVRMPAFGMLPADQLAAMARYLSELE</sequence>
<dbReference type="InterPro" id="IPR034236">
    <property type="entry name" value="CuRO_CcO_Caa3_II"/>
</dbReference>
<dbReference type="InterPro" id="IPR008972">
    <property type="entry name" value="Cupredoxin"/>
</dbReference>
<keyword evidence="4 16" id="KW-0349">Heme</keyword>
<dbReference type="PROSITE" id="PS50857">
    <property type="entry name" value="COX2_CUA"/>
    <property type="match status" value="1"/>
</dbReference>
<dbReference type="RefSeq" id="WP_183167123.1">
    <property type="nucleotide sequence ID" value="NZ_JACHXI010000013.1"/>
</dbReference>
<dbReference type="InterPro" id="IPR045187">
    <property type="entry name" value="CcO_II"/>
</dbReference>
<evidence type="ECO:0000256" key="1">
    <source>
        <dbReference type="ARBA" id="ARBA00004141"/>
    </source>
</evidence>
<feature type="domain" description="Cytochrome c" evidence="19">
    <location>
        <begin position="235"/>
        <end position="327"/>
    </location>
</feature>
<dbReference type="SUPFAM" id="SSF49503">
    <property type="entry name" value="Cupredoxins"/>
    <property type="match status" value="1"/>
</dbReference>
<keyword evidence="8" id="KW-0249">Electron transport</keyword>
<evidence type="ECO:0000256" key="6">
    <source>
        <dbReference type="ARBA" id="ARBA00022692"/>
    </source>
</evidence>
<evidence type="ECO:0000256" key="8">
    <source>
        <dbReference type="ARBA" id="ARBA00022982"/>
    </source>
</evidence>
<dbReference type="PROSITE" id="PS51007">
    <property type="entry name" value="CYTC"/>
    <property type="match status" value="1"/>
</dbReference>
<dbReference type="Pfam" id="PF00116">
    <property type="entry name" value="COX2"/>
    <property type="match status" value="1"/>
</dbReference>
<keyword evidence="21" id="KW-1185">Reference proteome</keyword>
<dbReference type="Gene3D" id="2.60.40.420">
    <property type="entry name" value="Cupredoxins - blue copper proteins"/>
    <property type="match status" value="1"/>
</dbReference>
<protein>
    <recommendedName>
        <fullName evidence="14">Cytochrome aa3 subunit 2</fullName>
    </recommendedName>
</protein>
<organism evidence="20 21">
    <name type="scientific">Azomonas macrocytogenes</name>
    <name type="common">Azotobacter macrocytogenes</name>
    <dbReference type="NCBI Taxonomy" id="69962"/>
    <lineage>
        <taxon>Bacteria</taxon>
        <taxon>Pseudomonadati</taxon>
        <taxon>Pseudomonadota</taxon>
        <taxon>Gammaproteobacteria</taxon>
        <taxon>Pseudomonadales</taxon>
        <taxon>Pseudomonadaceae</taxon>
        <taxon>Azomonas</taxon>
    </lineage>
</organism>
<dbReference type="CDD" id="cd04213">
    <property type="entry name" value="CuRO_CcO_Caa3_II"/>
    <property type="match status" value="1"/>
</dbReference>
<evidence type="ECO:0000256" key="15">
    <source>
        <dbReference type="ARBA" id="ARBA00047816"/>
    </source>
</evidence>
<dbReference type="EMBL" id="JACHXI010000013">
    <property type="protein sequence ID" value="MBB3104236.1"/>
    <property type="molecule type" value="Genomic_DNA"/>
</dbReference>
<keyword evidence="11" id="KW-0186">Copper</keyword>
<comment type="catalytic activity">
    <reaction evidence="15">
        <text>4 Fe(II)-[cytochrome c] + O2 + 8 H(+)(in) = 4 Fe(III)-[cytochrome c] + 2 H2O + 4 H(+)(out)</text>
        <dbReference type="Rhea" id="RHEA:11436"/>
        <dbReference type="Rhea" id="RHEA-COMP:10350"/>
        <dbReference type="Rhea" id="RHEA-COMP:14399"/>
        <dbReference type="ChEBI" id="CHEBI:15377"/>
        <dbReference type="ChEBI" id="CHEBI:15378"/>
        <dbReference type="ChEBI" id="CHEBI:15379"/>
        <dbReference type="ChEBI" id="CHEBI:29033"/>
        <dbReference type="ChEBI" id="CHEBI:29034"/>
        <dbReference type="EC" id="7.1.1.9"/>
    </reaction>
</comment>
<dbReference type="PROSITE" id="PS51257">
    <property type="entry name" value="PROKAR_LIPOPROTEIN"/>
    <property type="match status" value="1"/>
</dbReference>
<dbReference type="PROSITE" id="PS00078">
    <property type="entry name" value="COX2"/>
    <property type="match status" value="1"/>
</dbReference>
<evidence type="ECO:0000256" key="9">
    <source>
        <dbReference type="ARBA" id="ARBA00022989"/>
    </source>
</evidence>
<name>A0A839T709_AZOMA</name>
<evidence type="ECO:0000256" key="13">
    <source>
        <dbReference type="ARBA" id="ARBA00024688"/>
    </source>
</evidence>
<keyword evidence="6 17" id="KW-0812">Transmembrane</keyword>
<dbReference type="GO" id="GO:0004129">
    <property type="term" value="F:cytochrome-c oxidase activity"/>
    <property type="evidence" value="ECO:0007669"/>
    <property type="project" value="UniProtKB-EC"/>
</dbReference>
<dbReference type="GO" id="GO:0016020">
    <property type="term" value="C:membrane"/>
    <property type="evidence" value="ECO:0007669"/>
    <property type="project" value="UniProtKB-SubCell"/>
</dbReference>
<evidence type="ECO:0000256" key="12">
    <source>
        <dbReference type="ARBA" id="ARBA00023136"/>
    </source>
</evidence>
<dbReference type="NCBIfam" id="TIGR02866">
    <property type="entry name" value="CoxB"/>
    <property type="match status" value="1"/>
</dbReference>
<evidence type="ECO:0000259" key="19">
    <source>
        <dbReference type="PROSITE" id="PS51007"/>
    </source>
</evidence>
<evidence type="ECO:0000313" key="20">
    <source>
        <dbReference type="EMBL" id="MBB3104236.1"/>
    </source>
</evidence>
<dbReference type="GO" id="GO:0016491">
    <property type="term" value="F:oxidoreductase activity"/>
    <property type="evidence" value="ECO:0007669"/>
    <property type="project" value="InterPro"/>
</dbReference>
<evidence type="ECO:0000256" key="3">
    <source>
        <dbReference type="ARBA" id="ARBA00022448"/>
    </source>
</evidence>
<dbReference type="Pfam" id="PF00034">
    <property type="entry name" value="Cytochrom_C"/>
    <property type="match status" value="1"/>
</dbReference>
<feature type="transmembrane region" description="Helical" evidence="17">
    <location>
        <begin position="37"/>
        <end position="60"/>
    </location>
</feature>
<dbReference type="SUPFAM" id="SSF46626">
    <property type="entry name" value="Cytochrome c"/>
    <property type="match status" value="1"/>
</dbReference>
<dbReference type="InterPro" id="IPR001505">
    <property type="entry name" value="Copper_CuA"/>
</dbReference>
<dbReference type="GO" id="GO:0020037">
    <property type="term" value="F:heme binding"/>
    <property type="evidence" value="ECO:0007669"/>
    <property type="project" value="InterPro"/>
</dbReference>
<dbReference type="Proteomes" id="UP000549250">
    <property type="component" value="Unassembled WGS sequence"/>
</dbReference>
<keyword evidence="3" id="KW-0813">Transport</keyword>
<accession>A0A839T709</accession>